<dbReference type="FunFam" id="1.10.8.10:FF:000020">
    <property type="entry name" value="NSFL1 (p97) cofactor (p47)"/>
    <property type="match status" value="1"/>
</dbReference>
<dbReference type="GO" id="GO:0007030">
    <property type="term" value="P:Golgi organization"/>
    <property type="evidence" value="ECO:0007669"/>
    <property type="project" value="TreeGrafter"/>
</dbReference>
<evidence type="ECO:0000259" key="3">
    <source>
        <dbReference type="PROSITE" id="PS51399"/>
    </source>
</evidence>
<feature type="non-terminal residue" evidence="4">
    <location>
        <position position="1"/>
    </location>
</feature>
<dbReference type="PROSITE" id="PS50033">
    <property type="entry name" value="UBX"/>
    <property type="match status" value="1"/>
</dbReference>
<dbReference type="SMART" id="SM00553">
    <property type="entry name" value="SEP"/>
    <property type="match status" value="1"/>
</dbReference>
<dbReference type="SUPFAM" id="SSF102848">
    <property type="entry name" value="NSFL1 (p97 ATPase) cofactor p47, SEP domain"/>
    <property type="match status" value="1"/>
</dbReference>
<feature type="region of interest" description="Disordered" evidence="1">
    <location>
        <begin position="253"/>
        <end position="300"/>
    </location>
</feature>
<dbReference type="EMBL" id="GDAI01000266">
    <property type="protein sequence ID" value="JAI17337.1"/>
    <property type="molecule type" value="mRNA"/>
</dbReference>
<dbReference type="Gene3D" id="3.30.420.210">
    <property type="entry name" value="SEP domain"/>
    <property type="match status" value="1"/>
</dbReference>
<dbReference type="GO" id="GO:0005829">
    <property type="term" value="C:cytosol"/>
    <property type="evidence" value="ECO:0007669"/>
    <property type="project" value="TreeGrafter"/>
</dbReference>
<name>A0A0K8TSI9_TABBR</name>
<dbReference type="Gene3D" id="1.10.8.10">
    <property type="entry name" value="DNA helicase RuvA subunit, C-terminal domain"/>
    <property type="match status" value="1"/>
</dbReference>
<dbReference type="PROSITE" id="PS51399">
    <property type="entry name" value="SEP"/>
    <property type="match status" value="1"/>
</dbReference>
<dbReference type="GO" id="GO:0043161">
    <property type="term" value="P:proteasome-mediated ubiquitin-dependent protein catabolic process"/>
    <property type="evidence" value="ECO:0007669"/>
    <property type="project" value="TreeGrafter"/>
</dbReference>
<feature type="region of interest" description="Disordered" evidence="1">
    <location>
        <begin position="146"/>
        <end position="165"/>
    </location>
</feature>
<dbReference type="InterPro" id="IPR001012">
    <property type="entry name" value="UBX_dom"/>
</dbReference>
<dbReference type="AlphaFoldDB" id="A0A0K8TSI9"/>
<dbReference type="GO" id="GO:0005634">
    <property type="term" value="C:nucleus"/>
    <property type="evidence" value="ECO:0007669"/>
    <property type="project" value="TreeGrafter"/>
</dbReference>
<dbReference type="Pfam" id="PF14555">
    <property type="entry name" value="UBA_4"/>
    <property type="match status" value="1"/>
</dbReference>
<dbReference type="CDD" id="cd01770">
    <property type="entry name" value="UBX_UBXN2"/>
    <property type="match status" value="1"/>
</dbReference>
<dbReference type="InterPro" id="IPR029071">
    <property type="entry name" value="Ubiquitin-like_domsf"/>
</dbReference>
<dbReference type="SMART" id="SM00166">
    <property type="entry name" value="UBX"/>
    <property type="match status" value="1"/>
</dbReference>
<dbReference type="InterPro" id="IPR009060">
    <property type="entry name" value="UBA-like_sf"/>
</dbReference>
<evidence type="ECO:0000259" key="2">
    <source>
        <dbReference type="PROSITE" id="PS50033"/>
    </source>
</evidence>
<dbReference type="GO" id="GO:0031468">
    <property type="term" value="P:nuclear membrane reassembly"/>
    <property type="evidence" value="ECO:0007669"/>
    <property type="project" value="TreeGrafter"/>
</dbReference>
<dbReference type="CDD" id="cd14348">
    <property type="entry name" value="UBA_p47"/>
    <property type="match status" value="1"/>
</dbReference>
<sequence length="385" mass="42429">SSHDELVSQFKDITGANTDRAKFFLESSNWRLQIAISSFYESECEVGSQEVEVSDEMNEDSPPPSANISEAAKDSDNRGFSDWKSNVPKKFATLHNMGQKSSDEEEDQGQAFYAGGSERSGQQVLGPPKRKDFREKLSEMFRMASESGAAIDPESEAAASTSRGQQYFGTGVRLGQTDSDHEFVSEGRPNRPVKPVILKLWSQGFSVNDSELRTYDDPANREFLSTVMKGEIPAELRQMGNVVSVDIEDRRHEEFKKPAQSTKTFKGSGHTLGSPAPNVEASAPTPSAETNVSNSSNEPATVEVNTAEPVTQIQIRLADGSRISSQFNQSHTIDDIRRFLIASRPQYQNSNFILVTAFPTKELTDGSQTIEKAGLLNASLMQRLK</sequence>
<feature type="compositionally biased region" description="Basic and acidic residues" evidence="1">
    <location>
        <begin position="71"/>
        <end position="81"/>
    </location>
</feature>
<dbReference type="PANTHER" id="PTHR23333:SF20">
    <property type="entry name" value="NSFL1 COFACTOR P47"/>
    <property type="match status" value="1"/>
</dbReference>
<accession>A0A0K8TSI9</accession>
<dbReference type="Pfam" id="PF00789">
    <property type="entry name" value="UBX"/>
    <property type="match status" value="1"/>
</dbReference>
<dbReference type="SUPFAM" id="SSF54236">
    <property type="entry name" value="Ubiquitin-like"/>
    <property type="match status" value="1"/>
</dbReference>
<feature type="compositionally biased region" description="Polar residues" evidence="1">
    <location>
        <begin position="284"/>
        <end position="299"/>
    </location>
</feature>
<protein>
    <submittedName>
        <fullName evidence="4">Protein tyrosine phosphatase shp1/cofactor for p97 atpase-mediated vesicle membrane fusion</fullName>
    </submittedName>
</protein>
<organism evidence="4">
    <name type="scientific">Tabanus bromius</name>
    <name type="common">Band-eyed brown horse fly</name>
    <dbReference type="NCBI Taxonomy" id="304241"/>
    <lineage>
        <taxon>Eukaryota</taxon>
        <taxon>Metazoa</taxon>
        <taxon>Ecdysozoa</taxon>
        <taxon>Arthropoda</taxon>
        <taxon>Hexapoda</taxon>
        <taxon>Insecta</taxon>
        <taxon>Pterygota</taxon>
        <taxon>Neoptera</taxon>
        <taxon>Endopterygota</taxon>
        <taxon>Diptera</taxon>
        <taxon>Brachycera</taxon>
        <taxon>Tabanomorpha</taxon>
        <taxon>Tabanoidea</taxon>
        <taxon>Tabanidae</taxon>
        <taxon>Tabanus</taxon>
    </lineage>
</organism>
<dbReference type="GO" id="GO:0061025">
    <property type="term" value="P:membrane fusion"/>
    <property type="evidence" value="ECO:0007669"/>
    <property type="project" value="TreeGrafter"/>
</dbReference>
<dbReference type="Pfam" id="PF08059">
    <property type="entry name" value="SEP"/>
    <property type="match status" value="1"/>
</dbReference>
<evidence type="ECO:0000313" key="4">
    <source>
        <dbReference type="EMBL" id="JAI17337.1"/>
    </source>
</evidence>
<dbReference type="InterPro" id="IPR012989">
    <property type="entry name" value="SEP_domain"/>
</dbReference>
<dbReference type="InterPro" id="IPR036241">
    <property type="entry name" value="NSFL1C_SEP_dom_sf"/>
</dbReference>
<dbReference type="GO" id="GO:0000045">
    <property type="term" value="P:autophagosome assembly"/>
    <property type="evidence" value="ECO:0007669"/>
    <property type="project" value="TreeGrafter"/>
</dbReference>
<feature type="domain" description="SEP" evidence="3">
    <location>
        <begin position="193"/>
        <end position="256"/>
    </location>
</feature>
<proteinExistence type="evidence at transcript level"/>
<evidence type="ECO:0000256" key="1">
    <source>
        <dbReference type="SAM" id="MobiDB-lite"/>
    </source>
</evidence>
<dbReference type="PANTHER" id="PTHR23333">
    <property type="entry name" value="UBX DOMAIN CONTAINING PROTEIN"/>
    <property type="match status" value="1"/>
</dbReference>
<feature type="domain" description="UBX" evidence="2">
    <location>
        <begin position="306"/>
        <end position="383"/>
    </location>
</feature>
<reference evidence="4" key="1">
    <citation type="journal article" date="2015" name="Insect Biochem. Mol. Biol.">
        <title>An insight into the sialome of the horse fly, Tabanus bromius.</title>
        <authorList>
            <person name="Ribeiro J.M."/>
            <person name="Kazimirova M."/>
            <person name="Takac P."/>
            <person name="Andersen J.F."/>
            <person name="Francischetti I.M."/>
        </authorList>
    </citation>
    <scope>NUCLEOTIDE SEQUENCE</scope>
</reference>
<dbReference type="Gene3D" id="3.10.20.90">
    <property type="entry name" value="Phosphatidylinositol 3-kinase Catalytic Subunit, Chain A, domain 1"/>
    <property type="match status" value="1"/>
</dbReference>
<dbReference type="SUPFAM" id="SSF46934">
    <property type="entry name" value="UBA-like"/>
    <property type="match status" value="1"/>
</dbReference>
<dbReference type="GO" id="GO:0043130">
    <property type="term" value="F:ubiquitin binding"/>
    <property type="evidence" value="ECO:0007669"/>
    <property type="project" value="TreeGrafter"/>
</dbReference>
<feature type="region of interest" description="Disordered" evidence="1">
    <location>
        <begin position="47"/>
        <end position="129"/>
    </location>
</feature>